<keyword evidence="2" id="KW-0732">Signal</keyword>
<name>A0AAQ2NDI2_BACFG</name>
<dbReference type="Proteomes" id="UP001060330">
    <property type="component" value="Chromosome"/>
</dbReference>
<dbReference type="RefSeq" id="WP_008661455.1">
    <property type="nucleotide sequence ID" value="NZ_CABKOU010000004.1"/>
</dbReference>
<dbReference type="AlphaFoldDB" id="A0AAQ2NDI2"/>
<protein>
    <recommendedName>
        <fullName evidence="5">Lipoprotein</fullName>
    </recommendedName>
</protein>
<sequence>MRKWTYLVAALLVGGATTTFTGCIDNDEPAGIEQLRGAKAEFIKAKAAFETVLTEIQRVKIEREQVSLESDKVNLELKKVALEKEQASAAWVKDSLQARQDTLAASLKEQLLAIQKKEADTNADLQESLAALEVAMVTAKDEAFGEAIKDVKEALAGITEGELHTYGALDYLKDSNARLLKAKSDLLDFLSDNKYLEDKLNAGIDEAKAALATQEKVLEDMKTFAATPTSEWNTKLAEISKQIAAVNADVVAKSEAIAKQTAEIQPVLADIEREKAKLNTKDKSFTIPVVDAALQNDLAGFVQESSVLTSDEFNKVFKQDNVTGEYTMIADLNLSGLSLSNYDEASQMLECIKIANIWRGSQLFSYGYINLFNVAYERVFSSNRNNSNIQPTDAEIAKAKGELARMAIDKADKYAIFKKDSTEWMDAYKAYMTALTNYKNYQQTTTYDAIVAKVDAYRVLASAEQTKDKANALLADLKAYGQLRDAVDGATGKIYNVDNKEIRLYNVTIVDDSETPTGNQVTLSSFNNSMSNSNSNSWILGSQQLVTSFSNNALSDFDGATQKLILASKTLFGTDDALSSIVEPKKVGDKYYLPEDVEAGNNTCSYYLYTTAMENVAIFTNIEKWIALDNSLTADLKKFDDAKKPIADNIATLQAGIADKQDAIWKAELEVKLLDYTQNMSNGNPYSVSNSSACQIQALNSLMTTIKNAINNGGQVTYVTYDPVNHSFETVKGTIEKLISDQESKIAIAKDAVATAEGKLEAYQTLGKDDKNRFESDLQAAITNAEQEVAFIQAEVDRLNATLKKLLDAYAAE</sequence>
<accession>A0AAQ2NDI2</accession>
<feature type="coiled-coil region" evidence="1">
    <location>
        <begin position="775"/>
        <end position="809"/>
    </location>
</feature>
<feature type="signal peptide" evidence="2">
    <location>
        <begin position="1"/>
        <end position="21"/>
    </location>
</feature>
<keyword evidence="1" id="KW-0175">Coiled coil</keyword>
<organism evidence="3 4">
    <name type="scientific">Bacteroides fragilis</name>
    <dbReference type="NCBI Taxonomy" id="817"/>
    <lineage>
        <taxon>Bacteria</taxon>
        <taxon>Pseudomonadati</taxon>
        <taxon>Bacteroidota</taxon>
        <taxon>Bacteroidia</taxon>
        <taxon>Bacteroidales</taxon>
        <taxon>Bacteroidaceae</taxon>
        <taxon>Bacteroides</taxon>
    </lineage>
</organism>
<dbReference type="EMBL" id="CP103216">
    <property type="protein sequence ID" value="UVR56956.1"/>
    <property type="molecule type" value="Genomic_DNA"/>
</dbReference>
<evidence type="ECO:0008006" key="5">
    <source>
        <dbReference type="Google" id="ProtNLM"/>
    </source>
</evidence>
<feature type="chain" id="PRO_5043039178" description="Lipoprotein" evidence="2">
    <location>
        <begin position="22"/>
        <end position="813"/>
    </location>
</feature>
<evidence type="ECO:0000256" key="2">
    <source>
        <dbReference type="SAM" id="SignalP"/>
    </source>
</evidence>
<reference evidence="3" key="1">
    <citation type="submission" date="2022-08" db="EMBL/GenBank/DDBJ databases">
        <title>Genome Sequencing of Bacteroides fragilis Group Isolates with Nanopore Technology.</title>
        <authorList>
            <person name="Tisza M.J."/>
            <person name="Smith D."/>
            <person name="Dekker J.P."/>
        </authorList>
    </citation>
    <scope>NUCLEOTIDE SEQUENCE</scope>
    <source>
        <strain evidence="3">BFG-70</strain>
    </source>
</reference>
<evidence type="ECO:0000313" key="4">
    <source>
        <dbReference type="Proteomes" id="UP001060330"/>
    </source>
</evidence>
<evidence type="ECO:0000313" key="3">
    <source>
        <dbReference type="EMBL" id="UVR56956.1"/>
    </source>
</evidence>
<evidence type="ECO:0000256" key="1">
    <source>
        <dbReference type="SAM" id="Coils"/>
    </source>
</evidence>
<gene>
    <name evidence="3" type="ORF">NXX45_02500</name>
</gene>
<proteinExistence type="predicted"/>
<dbReference type="PROSITE" id="PS51257">
    <property type="entry name" value="PROKAR_LIPOPROTEIN"/>
    <property type="match status" value="1"/>
</dbReference>